<gene>
    <name evidence="4" type="ORF">JQS30_04715</name>
</gene>
<reference evidence="4" key="1">
    <citation type="submission" date="2021-02" db="EMBL/GenBank/DDBJ databases">
        <title>Natronoglycomyces albus gen. nov., sp. nov, a haloalkaliphilic actinobacterium from a soda solonchak soil.</title>
        <authorList>
            <person name="Sorokin D.Y."/>
            <person name="Khijniak T.V."/>
            <person name="Zakharycheva A.P."/>
            <person name="Boueva O.V."/>
            <person name="Ariskina E.V."/>
            <person name="Hahnke R.L."/>
            <person name="Bunk B."/>
            <person name="Sproer C."/>
            <person name="Schumann P."/>
            <person name="Evtushenko L.I."/>
            <person name="Kublanov I.V."/>
        </authorList>
    </citation>
    <scope>NUCLEOTIDE SEQUENCE</scope>
    <source>
        <strain evidence="4">DSM 106290</strain>
    </source>
</reference>
<keyword evidence="2" id="KW-1133">Transmembrane helix</keyword>
<dbReference type="InterPro" id="IPR050570">
    <property type="entry name" value="Cell_wall_metabolism_enzyme"/>
</dbReference>
<evidence type="ECO:0000313" key="5">
    <source>
        <dbReference type="Proteomes" id="UP000662939"/>
    </source>
</evidence>
<evidence type="ECO:0000313" key="4">
    <source>
        <dbReference type="EMBL" id="QSB06217.1"/>
    </source>
</evidence>
<dbReference type="CDD" id="cd12797">
    <property type="entry name" value="M23_peptidase"/>
    <property type="match status" value="1"/>
</dbReference>
<evidence type="ECO:0000259" key="3">
    <source>
        <dbReference type="Pfam" id="PF01551"/>
    </source>
</evidence>
<dbReference type="GO" id="GO:0004222">
    <property type="term" value="F:metalloendopeptidase activity"/>
    <property type="evidence" value="ECO:0007669"/>
    <property type="project" value="TreeGrafter"/>
</dbReference>
<dbReference type="EMBL" id="CP070496">
    <property type="protein sequence ID" value="QSB06217.1"/>
    <property type="molecule type" value="Genomic_DNA"/>
</dbReference>
<dbReference type="RefSeq" id="WP_213172226.1">
    <property type="nucleotide sequence ID" value="NZ_CP070496.1"/>
</dbReference>
<sequence>MKLTKRFGLLSALMGVLVAMGLFVWPPSPVTDPDPHHAMLAVSWPITHESPDLASHDRLATRDSATPLGQHAEDSPADGLSSGSKAWRAPLIALRVVRPFHPPPLPWAAGHRGVDLAGSHRHVITAARDGVVVYADRLNDRGVVAIAHPGGWRTSYEPVEASVRTGQHVRAGDEIGLLVGAHRGCDDSDPCLHWGARLHGRYVDPLWLLGLGQARLLPRPDLGMPEVEGQ</sequence>
<keyword evidence="1" id="KW-0732">Signal</keyword>
<organism evidence="4 5">
    <name type="scientific">Natronoglycomyces albus</name>
    <dbReference type="NCBI Taxonomy" id="2811108"/>
    <lineage>
        <taxon>Bacteria</taxon>
        <taxon>Bacillati</taxon>
        <taxon>Actinomycetota</taxon>
        <taxon>Actinomycetes</taxon>
        <taxon>Glycomycetales</taxon>
        <taxon>Glycomycetaceae</taxon>
        <taxon>Natronoglycomyces</taxon>
    </lineage>
</organism>
<accession>A0A895XM77</accession>
<dbReference type="Proteomes" id="UP000662939">
    <property type="component" value="Chromosome"/>
</dbReference>
<dbReference type="PANTHER" id="PTHR21666:SF289">
    <property type="entry name" value="L-ALA--D-GLU ENDOPEPTIDASE"/>
    <property type="match status" value="1"/>
</dbReference>
<dbReference type="SUPFAM" id="SSF51261">
    <property type="entry name" value="Duplicated hybrid motif"/>
    <property type="match status" value="1"/>
</dbReference>
<dbReference type="KEGG" id="nav:JQS30_04715"/>
<name>A0A895XM77_9ACTN</name>
<dbReference type="PANTHER" id="PTHR21666">
    <property type="entry name" value="PEPTIDASE-RELATED"/>
    <property type="match status" value="1"/>
</dbReference>
<proteinExistence type="predicted"/>
<keyword evidence="2" id="KW-0812">Transmembrane</keyword>
<feature type="domain" description="M23ase beta-sheet core" evidence="3">
    <location>
        <begin position="110"/>
        <end position="205"/>
    </location>
</feature>
<dbReference type="InterPro" id="IPR011055">
    <property type="entry name" value="Dup_hybrid_motif"/>
</dbReference>
<dbReference type="Gene3D" id="2.70.70.10">
    <property type="entry name" value="Glucose Permease (Domain IIA)"/>
    <property type="match status" value="1"/>
</dbReference>
<evidence type="ECO:0000256" key="1">
    <source>
        <dbReference type="ARBA" id="ARBA00022729"/>
    </source>
</evidence>
<dbReference type="AlphaFoldDB" id="A0A895XM77"/>
<dbReference type="InterPro" id="IPR016047">
    <property type="entry name" value="M23ase_b-sheet_dom"/>
</dbReference>
<keyword evidence="2" id="KW-0472">Membrane</keyword>
<evidence type="ECO:0000256" key="2">
    <source>
        <dbReference type="SAM" id="Phobius"/>
    </source>
</evidence>
<keyword evidence="5" id="KW-1185">Reference proteome</keyword>
<protein>
    <submittedName>
        <fullName evidence="4">M23 family metallopeptidase</fullName>
    </submittedName>
</protein>
<dbReference type="Pfam" id="PF01551">
    <property type="entry name" value="Peptidase_M23"/>
    <property type="match status" value="1"/>
</dbReference>
<feature type="transmembrane region" description="Helical" evidence="2">
    <location>
        <begin position="7"/>
        <end position="25"/>
    </location>
</feature>